<dbReference type="EMBL" id="LAZR01023439">
    <property type="protein sequence ID" value="KKL78491.1"/>
    <property type="molecule type" value="Genomic_DNA"/>
</dbReference>
<protein>
    <recommendedName>
        <fullName evidence="2">Short-chain dehydrogenase</fullName>
    </recommendedName>
</protein>
<evidence type="ECO:0000313" key="1">
    <source>
        <dbReference type="EMBL" id="KKL78491.1"/>
    </source>
</evidence>
<sequence>DQPSGRFIKPEDVAGVVWNAYNMSDQTNVEEIVMRPILGDIL</sequence>
<reference evidence="1" key="1">
    <citation type="journal article" date="2015" name="Nature">
        <title>Complex archaea that bridge the gap between prokaryotes and eukaryotes.</title>
        <authorList>
            <person name="Spang A."/>
            <person name="Saw J.H."/>
            <person name="Jorgensen S.L."/>
            <person name="Zaremba-Niedzwiedzka K."/>
            <person name="Martijn J."/>
            <person name="Lind A.E."/>
            <person name="van Eijk R."/>
            <person name="Schleper C."/>
            <person name="Guy L."/>
            <person name="Ettema T.J."/>
        </authorList>
    </citation>
    <scope>NUCLEOTIDE SEQUENCE</scope>
</reference>
<organism evidence="1">
    <name type="scientific">marine sediment metagenome</name>
    <dbReference type="NCBI Taxonomy" id="412755"/>
    <lineage>
        <taxon>unclassified sequences</taxon>
        <taxon>metagenomes</taxon>
        <taxon>ecological metagenomes</taxon>
    </lineage>
</organism>
<gene>
    <name evidence="1" type="ORF">LCGC14_2024320</name>
</gene>
<name>A0A0F9FJ33_9ZZZZ</name>
<accession>A0A0F9FJ33</accession>
<proteinExistence type="predicted"/>
<comment type="caution">
    <text evidence="1">The sequence shown here is derived from an EMBL/GenBank/DDBJ whole genome shotgun (WGS) entry which is preliminary data.</text>
</comment>
<evidence type="ECO:0008006" key="2">
    <source>
        <dbReference type="Google" id="ProtNLM"/>
    </source>
</evidence>
<dbReference type="AlphaFoldDB" id="A0A0F9FJ33"/>
<feature type="non-terminal residue" evidence="1">
    <location>
        <position position="1"/>
    </location>
</feature>